<sequence>MPILKITLMPRSDAPAVAPASLIALIKSYRGAICVSWQMRTISNMTKAGLCERTGMRASHLSDYLNDQEFDRRGRELRDMPAKYLPAFEQAVGNSFASQWLASQSQLTILEAQIAEQRAPQDRSISVQFRRRHEIDVTPRLSLLGAARKFIARKFKVLA</sequence>
<evidence type="ECO:0000313" key="2">
    <source>
        <dbReference type="Proteomes" id="UP000006697"/>
    </source>
</evidence>
<evidence type="ECO:0000313" key="1">
    <source>
        <dbReference type="EMBL" id="CAL62430.1"/>
    </source>
</evidence>
<name>A4G7E3_HERAR</name>
<dbReference type="eggNOG" id="ENOG502ZKED">
    <property type="taxonomic scope" value="Bacteria"/>
</dbReference>
<dbReference type="HOGENOM" id="CLU_1658414_0_0_4"/>
<dbReference type="KEGG" id="har:HEAR2299"/>
<gene>
    <name evidence="1" type="ordered locus">HEAR2299</name>
</gene>
<dbReference type="EMBL" id="CU207211">
    <property type="protein sequence ID" value="CAL62430.1"/>
    <property type="molecule type" value="Genomic_DNA"/>
</dbReference>
<keyword evidence="2" id="KW-1185">Reference proteome</keyword>
<reference evidence="1 2" key="1">
    <citation type="journal article" date="2007" name="PLoS Genet.">
        <title>A tale of two oxidation states: bacterial colonization of arsenic-rich environments.</title>
        <authorList>
            <person name="Muller D."/>
            <person name="Medigue C."/>
            <person name="Koechler S."/>
            <person name="Barbe V."/>
            <person name="Barakat M."/>
            <person name="Talla E."/>
            <person name="Bonnefoy V."/>
            <person name="Krin E."/>
            <person name="Arsene-Ploetze F."/>
            <person name="Carapito C."/>
            <person name="Chandler M."/>
            <person name="Cournoyer B."/>
            <person name="Cruveiller S."/>
            <person name="Dossat C."/>
            <person name="Duval S."/>
            <person name="Heymann M."/>
            <person name="Leize E."/>
            <person name="Lieutaud A."/>
            <person name="Lievremont D."/>
            <person name="Makita Y."/>
            <person name="Mangenot S."/>
            <person name="Nitschke W."/>
            <person name="Ortet P."/>
            <person name="Perdrial N."/>
            <person name="Schoepp B."/>
            <person name="Siguier N."/>
            <person name="Simeonova D.D."/>
            <person name="Rouy Z."/>
            <person name="Segurens B."/>
            <person name="Turlin E."/>
            <person name="Vallenet D."/>
            <person name="Van Dorsselaer A."/>
            <person name="Weiss S."/>
            <person name="Weissenbach J."/>
            <person name="Lett M.C."/>
            <person name="Danchin A."/>
            <person name="Bertin P.N."/>
        </authorList>
    </citation>
    <scope>NUCLEOTIDE SEQUENCE [LARGE SCALE GENOMIC DNA]</scope>
    <source>
        <strain evidence="2">ULPAs1</strain>
    </source>
</reference>
<organism evidence="1 2">
    <name type="scientific">Herminiimonas arsenicoxydans</name>
    <dbReference type="NCBI Taxonomy" id="204773"/>
    <lineage>
        <taxon>Bacteria</taxon>
        <taxon>Pseudomonadati</taxon>
        <taxon>Pseudomonadota</taxon>
        <taxon>Betaproteobacteria</taxon>
        <taxon>Burkholderiales</taxon>
        <taxon>Oxalobacteraceae</taxon>
        <taxon>Herminiimonas</taxon>
    </lineage>
</organism>
<dbReference type="OrthoDB" id="8780302at2"/>
<dbReference type="AlphaFoldDB" id="A4G7E3"/>
<dbReference type="Proteomes" id="UP000006697">
    <property type="component" value="Chromosome"/>
</dbReference>
<protein>
    <submittedName>
        <fullName evidence="1">Uncharacterized protein</fullName>
    </submittedName>
</protein>
<proteinExistence type="predicted"/>
<dbReference type="STRING" id="204773.HEAR2299"/>
<accession>A4G7E3</accession>